<keyword evidence="4" id="KW-1185">Reference proteome</keyword>
<reference evidence="4" key="1">
    <citation type="journal article" date="2006" name="PLoS Biol.">
        <title>Macronuclear genome sequence of the ciliate Tetrahymena thermophila, a model eukaryote.</title>
        <authorList>
            <person name="Eisen J.A."/>
            <person name="Coyne R.S."/>
            <person name="Wu M."/>
            <person name="Wu D."/>
            <person name="Thiagarajan M."/>
            <person name="Wortman J.R."/>
            <person name="Badger J.H."/>
            <person name="Ren Q."/>
            <person name="Amedeo P."/>
            <person name="Jones K.M."/>
            <person name="Tallon L.J."/>
            <person name="Delcher A.L."/>
            <person name="Salzberg S.L."/>
            <person name="Silva J.C."/>
            <person name="Haas B.J."/>
            <person name="Majoros W.H."/>
            <person name="Farzad M."/>
            <person name="Carlton J.M."/>
            <person name="Smith R.K. Jr."/>
            <person name="Garg J."/>
            <person name="Pearlman R.E."/>
            <person name="Karrer K.M."/>
            <person name="Sun L."/>
            <person name="Manning G."/>
            <person name="Elde N.C."/>
            <person name="Turkewitz A.P."/>
            <person name="Asai D.J."/>
            <person name="Wilkes D.E."/>
            <person name="Wang Y."/>
            <person name="Cai H."/>
            <person name="Collins K."/>
            <person name="Stewart B.A."/>
            <person name="Lee S.R."/>
            <person name="Wilamowska K."/>
            <person name="Weinberg Z."/>
            <person name="Ruzzo W.L."/>
            <person name="Wloga D."/>
            <person name="Gaertig J."/>
            <person name="Frankel J."/>
            <person name="Tsao C.-C."/>
            <person name="Gorovsky M.A."/>
            <person name="Keeling P.J."/>
            <person name="Waller R.F."/>
            <person name="Patron N.J."/>
            <person name="Cherry J.M."/>
            <person name="Stover N.A."/>
            <person name="Krieger C.J."/>
            <person name="del Toro C."/>
            <person name="Ryder H.F."/>
            <person name="Williamson S.C."/>
            <person name="Barbeau R.A."/>
            <person name="Hamilton E.P."/>
            <person name="Orias E."/>
        </authorList>
    </citation>
    <scope>NUCLEOTIDE SEQUENCE [LARGE SCALE GENOMIC DNA]</scope>
    <source>
        <strain evidence="4">SB210</strain>
    </source>
</reference>
<sequence>MRDNYLTEQALQQKNQQENSSSRADKLSSQNLDHSQSNLNYKTQRTKSTDQNKSVIQLNDTQRLLELSQNQNQIYQQKQSQLQQQAVNTQSNLINSKMSLLERLEDEFPENENMKKDDKSQIFYTAINQVRHIQSFTKKISQVFNKKQQDIFIKLREDLEMLMQQFDEKVVETLNKKEYELLKSFQITLDKMTKELQECQQKLNDFNLQVELDIKVIGLEKQLRFYRENSYSLNEENKILKEEVSKLKHLYNELEQENLWSRQAHLRTQQKLNVIKEQNNYENQNSTKHSFIQKINNRQNELDTSNLQQDSAHNTLDNIDGVRNSKPSRQFKYRDSLIAARKVIFLQENVHQAANVIDQLLIEKINPRDQLIEQLKEQINNQKMLNKSLSMQIKTSSTPNTTENQIKQLFIKSVSEVQNEIQKRNKMLNTFNPNLDQIEVQKFTKFDRIEVISKFFSSLKFLEIIKTMIFDQKCCNNPKCKFNVNEASKNEEIQINENLDSQQQNNTTQQPGTETNIKAEVSHYDYFDLIKTSQQDENNMNQTNLLPPQSQESTLKKSIEDGQQFNLNRLYQIKHRTNISYYHPQINQNQSAIQYKKNRSNSHSSTAYSGYQLGFSDAQSTNLNTNRDQTYRSFGNTNQFYQVLNQSFEGNLNEKGNTNGNQSNNSFVNQFNGYHKQLKQNISKQKQNQLEINNMHRKFHRYRKEVDNSKPQIETQISDLINNLTSQSKLNATTNSNIQNSEYITVKEKEDKVIFKHNKLY</sequence>
<evidence type="ECO:0000256" key="1">
    <source>
        <dbReference type="SAM" id="Coils"/>
    </source>
</evidence>
<name>Q24CK5_TETTS</name>
<evidence type="ECO:0000313" key="4">
    <source>
        <dbReference type="Proteomes" id="UP000009168"/>
    </source>
</evidence>
<dbReference type="EMBL" id="GG662367">
    <property type="protein sequence ID" value="EAS05524.2"/>
    <property type="molecule type" value="Genomic_DNA"/>
</dbReference>
<accession>Q24CK5</accession>
<gene>
    <name evidence="3" type="ORF">TTHERM_01220440</name>
</gene>
<evidence type="ECO:0000256" key="2">
    <source>
        <dbReference type="SAM" id="MobiDB-lite"/>
    </source>
</evidence>
<organism evidence="3 4">
    <name type="scientific">Tetrahymena thermophila (strain SB210)</name>
    <dbReference type="NCBI Taxonomy" id="312017"/>
    <lineage>
        <taxon>Eukaryota</taxon>
        <taxon>Sar</taxon>
        <taxon>Alveolata</taxon>
        <taxon>Ciliophora</taxon>
        <taxon>Intramacronucleata</taxon>
        <taxon>Oligohymenophorea</taxon>
        <taxon>Hymenostomatida</taxon>
        <taxon>Tetrahymenina</taxon>
        <taxon>Tetrahymenidae</taxon>
        <taxon>Tetrahymena</taxon>
    </lineage>
</organism>
<dbReference type="HOGENOM" id="CLU_372363_0_0_1"/>
<protein>
    <submittedName>
        <fullName evidence="3">Uncharacterized protein</fullName>
    </submittedName>
</protein>
<dbReference type="GeneID" id="7828585"/>
<dbReference type="KEGG" id="tet:TTHERM_01220440"/>
<dbReference type="Proteomes" id="UP000009168">
    <property type="component" value="Unassembled WGS sequence"/>
</dbReference>
<dbReference type="InParanoid" id="Q24CK5"/>
<dbReference type="AlphaFoldDB" id="Q24CK5"/>
<evidence type="ECO:0000313" key="3">
    <source>
        <dbReference type="EMBL" id="EAS05524.2"/>
    </source>
</evidence>
<feature type="coiled-coil region" evidence="1">
    <location>
        <begin position="58"/>
        <end position="85"/>
    </location>
</feature>
<feature type="region of interest" description="Disordered" evidence="2">
    <location>
        <begin position="1"/>
        <end position="53"/>
    </location>
</feature>
<feature type="coiled-coil region" evidence="1">
    <location>
        <begin position="182"/>
        <end position="209"/>
    </location>
</feature>
<dbReference type="RefSeq" id="XP_001025769.2">
    <property type="nucleotide sequence ID" value="XM_001025769.2"/>
</dbReference>
<proteinExistence type="predicted"/>
<keyword evidence="1" id="KW-0175">Coiled coil</keyword>
<feature type="compositionally biased region" description="Polar residues" evidence="2">
    <location>
        <begin position="1"/>
        <end position="43"/>
    </location>
</feature>